<dbReference type="RefSeq" id="WP_406188935.1">
    <property type="nucleotide sequence ID" value="NZ_CP108135.1"/>
</dbReference>
<gene>
    <name evidence="1" type="ORF">OG560_29450</name>
</gene>
<sequence>MTAADLARVDVPLSELERRAALCRRADVVQAANSELAAAGAAAENRHLLYDADPDATVPAFVDLHHHLSTRRGTR</sequence>
<protein>
    <submittedName>
        <fullName evidence="1">Uncharacterized protein</fullName>
    </submittedName>
</protein>
<evidence type="ECO:0000313" key="2">
    <source>
        <dbReference type="Proteomes" id="UP001622496"/>
    </source>
</evidence>
<organism evidence="1 2">
    <name type="scientific">[Kitasatospora] papulosa</name>
    <dbReference type="NCBI Taxonomy" id="1464011"/>
    <lineage>
        <taxon>Bacteria</taxon>
        <taxon>Bacillati</taxon>
        <taxon>Actinomycetota</taxon>
        <taxon>Actinomycetes</taxon>
        <taxon>Kitasatosporales</taxon>
        <taxon>Streptomycetaceae</taxon>
        <taxon>Streptomyces</taxon>
    </lineage>
</organism>
<evidence type="ECO:0000313" key="1">
    <source>
        <dbReference type="EMBL" id="WTP69324.1"/>
    </source>
</evidence>
<reference evidence="1 2" key="1">
    <citation type="submission" date="2022-10" db="EMBL/GenBank/DDBJ databases">
        <title>The complete genomes of actinobacterial strains from the NBC collection.</title>
        <authorList>
            <person name="Joergensen T.S."/>
            <person name="Alvarez Arevalo M."/>
            <person name="Sterndorff E.B."/>
            <person name="Faurdal D."/>
            <person name="Vuksanovic O."/>
            <person name="Mourched A.-S."/>
            <person name="Charusanti P."/>
            <person name="Shaw S."/>
            <person name="Blin K."/>
            <person name="Weber T."/>
        </authorList>
    </citation>
    <scope>NUCLEOTIDE SEQUENCE [LARGE SCALE GENOMIC DNA]</scope>
    <source>
        <strain evidence="1 2">NBC_00185</strain>
    </source>
</reference>
<keyword evidence="2" id="KW-1185">Reference proteome</keyword>
<dbReference type="EMBL" id="CP108135">
    <property type="protein sequence ID" value="WTP69324.1"/>
    <property type="molecule type" value="Genomic_DNA"/>
</dbReference>
<proteinExistence type="predicted"/>
<dbReference type="Proteomes" id="UP001622496">
    <property type="component" value="Chromosome"/>
</dbReference>
<name>A0ABZ1KA46_9ACTN</name>
<accession>A0ABZ1KA46</accession>